<gene>
    <name evidence="9" type="ORF">KEM10_07020</name>
</gene>
<proteinExistence type="predicted"/>
<evidence type="ECO:0000256" key="5">
    <source>
        <dbReference type="ARBA" id="ARBA00022777"/>
    </source>
</evidence>
<comment type="caution">
    <text evidence="9">The sequence shown here is derived from an EMBL/GenBank/DDBJ whole genome shotgun (WGS) entry which is preliminary data.</text>
</comment>
<evidence type="ECO:0000259" key="8">
    <source>
        <dbReference type="PROSITE" id="PS50109"/>
    </source>
</evidence>
<feature type="transmembrane region" description="Helical" evidence="7">
    <location>
        <begin position="133"/>
        <end position="151"/>
    </location>
</feature>
<dbReference type="Gene3D" id="3.30.565.10">
    <property type="entry name" value="Histidine kinase-like ATPase, C-terminal domain"/>
    <property type="match status" value="1"/>
</dbReference>
<feature type="domain" description="Histidine kinase" evidence="8">
    <location>
        <begin position="265"/>
        <end position="483"/>
    </location>
</feature>
<keyword evidence="4" id="KW-0808">Transferase</keyword>
<reference evidence="9 10" key="1">
    <citation type="journal article" date="2015" name="Int. J. Syst. Evol. Microbiol.">
        <title>Carboxylicivirga linearis sp. nov., isolated from a sea cucumber culture pond.</title>
        <authorList>
            <person name="Wang F.Q."/>
            <person name="Zhou Y.X."/>
            <person name="Lin X.Z."/>
            <person name="Chen G.J."/>
            <person name="Du Z.J."/>
        </authorList>
    </citation>
    <scope>NUCLEOTIDE SEQUENCE [LARGE SCALE GENOMIC DNA]</scope>
    <source>
        <strain evidence="9 10">FB218</strain>
    </source>
</reference>
<organism evidence="9 10">
    <name type="scientific">Carboxylicivirga linearis</name>
    <dbReference type="NCBI Taxonomy" id="1628157"/>
    <lineage>
        <taxon>Bacteria</taxon>
        <taxon>Pseudomonadati</taxon>
        <taxon>Bacteroidota</taxon>
        <taxon>Bacteroidia</taxon>
        <taxon>Marinilabiliales</taxon>
        <taxon>Marinilabiliaceae</taxon>
        <taxon>Carboxylicivirga</taxon>
    </lineage>
</organism>
<evidence type="ECO:0000256" key="2">
    <source>
        <dbReference type="ARBA" id="ARBA00012438"/>
    </source>
</evidence>
<protein>
    <recommendedName>
        <fullName evidence="2">histidine kinase</fullName>
        <ecNumber evidence="2">2.7.13.3</ecNumber>
    </recommendedName>
</protein>
<feature type="transmembrane region" description="Helical" evidence="7">
    <location>
        <begin position="29"/>
        <end position="46"/>
    </location>
</feature>
<dbReference type="PANTHER" id="PTHR43047">
    <property type="entry name" value="TWO-COMPONENT HISTIDINE PROTEIN KINASE"/>
    <property type="match status" value="1"/>
</dbReference>
<keyword evidence="3" id="KW-0597">Phosphoprotein</keyword>
<feature type="coiled-coil region" evidence="6">
    <location>
        <begin position="216"/>
        <end position="258"/>
    </location>
</feature>
<feature type="transmembrane region" description="Helical" evidence="7">
    <location>
        <begin position="171"/>
        <end position="189"/>
    </location>
</feature>
<dbReference type="SUPFAM" id="SSF55874">
    <property type="entry name" value="ATPase domain of HSP90 chaperone/DNA topoisomerase II/histidine kinase"/>
    <property type="match status" value="1"/>
</dbReference>
<feature type="transmembrane region" description="Helical" evidence="7">
    <location>
        <begin position="52"/>
        <end position="72"/>
    </location>
</feature>
<evidence type="ECO:0000256" key="6">
    <source>
        <dbReference type="SAM" id="Coils"/>
    </source>
</evidence>
<keyword evidence="7" id="KW-0472">Membrane</keyword>
<keyword evidence="6" id="KW-0175">Coiled coil</keyword>
<name>A0ABS5JT23_9BACT</name>
<keyword evidence="5" id="KW-0418">Kinase</keyword>
<comment type="catalytic activity">
    <reaction evidence="1">
        <text>ATP + protein L-histidine = ADP + protein N-phospho-L-histidine.</text>
        <dbReference type="EC" id="2.7.13.3"/>
    </reaction>
</comment>
<dbReference type="PRINTS" id="PR00344">
    <property type="entry name" value="BCTRLSENSOR"/>
</dbReference>
<sequence>MLKPNTQQFRSLFKDDAVWGEQKVIRFRWFLIIVILFFVGYIYFAGYEERALISLFLASIYIFYNAALNFLLKKFGSATWIRFLSATFDISILSLHIFNYSYFFQPIAVTTAASIFLYPVLILLSVLRYDGRLVIFSTIYSIFCFNLIYFIRLPHIDPTLLDQVASANWAGQIYKSTYLLIMGYFLLGVPEMIKRLVNKQLVSIKQQNSVKLDLALEKQKNEMNLLQLKKEKILNQKLEEHQITIEKQKKSLEEAIEIKNKLFSIIGHDLKSPFAAQTSIVDLLLADYKSYNNEDIISILKSIKRSSHQGLELLENILDWSKQQNNLIHPQAHAINVLSVVNNTLGLLHNNLNHKRIRIDTFINPKTEILADEGILSTILRNIISNAVKFSYVDGSIKIGTRTDEKLTYIDIIDEGVGMSSEYIACLFKPCQKTSTRGTQNEPGTGLGLFLCKDLAQMMKADIIVESTEGKGSIFSIAFPTVSEPVNQKVY</sequence>
<dbReference type="SMART" id="SM00387">
    <property type="entry name" value="HATPase_c"/>
    <property type="match status" value="1"/>
</dbReference>
<evidence type="ECO:0000256" key="3">
    <source>
        <dbReference type="ARBA" id="ARBA00022553"/>
    </source>
</evidence>
<dbReference type="InterPro" id="IPR036097">
    <property type="entry name" value="HisK_dim/P_sf"/>
</dbReference>
<dbReference type="InterPro" id="IPR005467">
    <property type="entry name" value="His_kinase_dom"/>
</dbReference>
<dbReference type="CDD" id="cd00082">
    <property type="entry name" value="HisKA"/>
    <property type="match status" value="1"/>
</dbReference>
<dbReference type="InterPro" id="IPR004358">
    <property type="entry name" value="Sig_transdc_His_kin-like_C"/>
</dbReference>
<evidence type="ECO:0000313" key="10">
    <source>
        <dbReference type="Proteomes" id="UP000708576"/>
    </source>
</evidence>
<dbReference type="RefSeq" id="WP_212215270.1">
    <property type="nucleotide sequence ID" value="NZ_JAGUCO010000003.1"/>
</dbReference>
<keyword evidence="7" id="KW-1133">Transmembrane helix</keyword>
<accession>A0ABS5JT23</accession>
<evidence type="ECO:0000256" key="1">
    <source>
        <dbReference type="ARBA" id="ARBA00000085"/>
    </source>
</evidence>
<dbReference type="Gene3D" id="1.10.287.130">
    <property type="match status" value="1"/>
</dbReference>
<dbReference type="Pfam" id="PF02518">
    <property type="entry name" value="HATPase_c"/>
    <property type="match status" value="1"/>
</dbReference>
<feature type="transmembrane region" description="Helical" evidence="7">
    <location>
        <begin position="104"/>
        <end position="126"/>
    </location>
</feature>
<dbReference type="PROSITE" id="PS50109">
    <property type="entry name" value="HIS_KIN"/>
    <property type="match status" value="1"/>
</dbReference>
<dbReference type="SMART" id="SM00388">
    <property type="entry name" value="HisKA"/>
    <property type="match status" value="1"/>
</dbReference>
<dbReference type="EC" id="2.7.13.3" evidence="2"/>
<evidence type="ECO:0000313" key="9">
    <source>
        <dbReference type="EMBL" id="MBS2098029.1"/>
    </source>
</evidence>
<evidence type="ECO:0000256" key="4">
    <source>
        <dbReference type="ARBA" id="ARBA00022679"/>
    </source>
</evidence>
<dbReference type="Proteomes" id="UP000708576">
    <property type="component" value="Unassembled WGS sequence"/>
</dbReference>
<dbReference type="InterPro" id="IPR003661">
    <property type="entry name" value="HisK_dim/P_dom"/>
</dbReference>
<keyword evidence="7" id="KW-0812">Transmembrane</keyword>
<keyword evidence="10" id="KW-1185">Reference proteome</keyword>
<dbReference type="InterPro" id="IPR036890">
    <property type="entry name" value="HATPase_C_sf"/>
</dbReference>
<dbReference type="PANTHER" id="PTHR43047:SF72">
    <property type="entry name" value="OSMOSENSING HISTIDINE PROTEIN KINASE SLN1"/>
    <property type="match status" value="1"/>
</dbReference>
<dbReference type="EMBL" id="JAGUCO010000003">
    <property type="protein sequence ID" value="MBS2098029.1"/>
    <property type="molecule type" value="Genomic_DNA"/>
</dbReference>
<feature type="transmembrane region" description="Helical" evidence="7">
    <location>
        <begin position="79"/>
        <end position="98"/>
    </location>
</feature>
<dbReference type="InterPro" id="IPR003594">
    <property type="entry name" value="HATPase_dom"/>
</dbReference>
<dbReference type="SUPFAM" id="SSF47384">
    <property type="entry name" value="Homodimeric domain of signal transducing histidine kinase"/>
    <property type="match status" value="1"/>
</dbReference>
<evidence type="ECO:0000256" key="7">
    <source>
        <dbReference type="SAM" id="Phobius"/>
    </source>
</evidence>